<organism evidence="6 7">
    <name type="scientific">Polaromonas eurypsychrophila</name>
    <dbReference type="NCBI Taxonomy" id="1614635"/>
    <lineage>
        <taxon>Bacteria</taxon>
        <taxon>Pseudomonadati</taxon>
        <taxon>Pseudomonadota</taxon>
        <taxon>Betaproteobacteria</taxon>
        <taxon>Burkholderiales</taxon>
        <taxon>Comamonadaceae</taxon>
        <taxon>Polaromonas</taxon>
    </lineage>
</organism>
<evidence type="ECO:0000313" key="7">
    <source>
        <dbReference type="Proteomes" id="UP000620596"/>
    </source>
</evidence>
<evidence type="ECO:0000256" key="2">
    <source>
        <dbReference type="ARBA" id="ARBA00022679"/>
    </source>
</evidence>
<dbReference type="GO" id="GO:0006596">
    <property type="term" value="P:polyamine biosynthetic process"/>
    <property type="evidence" value="ECO:0007669"/>
    <property type="project" value="UniProtKB-UniRule"/>
</dbReference>
<comment type="similarity">
    <text evidence="1">Belongs to the spermidine/spermine synthase family.</text>
</comment>
<dbReference type="Pfam" id="PF01564">
    <property type="entry name" value="Spermine_synth"/>
    <property type="match status" value="1"/>
</dbReference>
<accession>A0A916SA33</accession>
<dbReference type="PANTHER" id="PTHR43317">
    <property type="entry name" value="THERMOSPERMINE SYNTHASE ACAULIS5"/>
    <property type="match status" value="1"/>
</dbReference>
<keyword evidence="2 4" id="KW-0808">Transferase</keyword>
<proteinExistence type="inferred from homology"/>
<reference evidence="6" key="1">
    <citation type="journal article" date="2014" name="Int. J. Syst. Evol. Microbiol.">
        <title>Complete genome sequence of Corynebacterium casei LMG S-19264T (=DSM 44701T), isolated from a smear-ripened cheese.</title>
        <authorList>
            <consortium name="US DOE Joint Genome Institute (JGI-PGF)"/>
            <person name="Walter F."/>
            <person name="Albersmeier A."/>
            <person name="Kalinowski J."/>
            <person name="Ruckert C."/>
        </authorList>
    </citation>
    <scope>NUCLEOTIDE SEQUENCE</scope>
    <source>
        <strain evidence="6">CGMCC 1.15322</strain>
    </source>
</reference>
<keyword evidence="3 4" id="KW-0620">Polyamine biosynthesis</keyword>
<feature type="active site" description="Proton acceptor" evidence="4">
    <location>
        <position position="152"/>
    </location>
</feature>
<dbReference type="AlphaFoldDB" id="A0A916SA33"/>
<evidence type="ECO:0000256" key="3">
    <source>
        <dbReference type="ARBA" id="ARBA00023115"/>
    </source>
</evidence>
<dbReference type="Gene3D" id="3.40.50.150">
    <property type="entry name" value="Vaccinia Virus protein VP39"/>
    <property type="match status" value="1"/>
</dbReference>
<sequence>MTPLPAMPTMTDTRTPAGGDFLSLQHVKPFVREDGAGKSLHFTLGELQSRMLLRRPGYLDLDYTRTMMGFLLFRPAPVHIGMIGLGGGSLAKFCHRQLPASRMTVLEINPHVIALRREFKVPEDDDRFQVIAADGALYLQQEAPGFDVLLVDGFDHQGQPAALCSQCFYDDCFAALAADGVLVVNLHCDHSDYPLQVGRISRSFSGNAVEVMAVERSNSIVFASRGPAISPRRMSLPSSLSGLDAEARMQLRSELVRIAWQMKKLEPNTA</sequence>
<evidence type="ECO:0000313" key="6">
    <source>
        <dbReference type="EMBL" id="GGA90301.1"/>
    </source>
</evidence>
<gene>
    <name evidence="6" type="ORF">GCM10011496_08990</name>
</gene>
<feature type="domain" description="PABS" evidence="5">
    <location>
        <begin position="1"/>
        <end position="232"/>
    </location>
</feature>
<dbReference type="PANTHER" id="PTHR43317:SF1">
    <property type="entry name" value="THERMOSPERMINE SYNTHASE ACAULIS5"/>
    <property type="match status" value="1"/>
</dbReference>
<dbReference type="InterPro" id="IPR030374">
    <property type="entry name" value="PABS"/>
</dbReference>
<evidence type="ECO:0000259" key="5">
    <source>
        <dbReference type="PROSITE" id="PS51006"/>
    </source>
</evidence>
<keyword evidence="7" id="KW-1185">Reference proteome</keyword>
<dbReference type="GO" id="GO:0016740">
    <property type="term" value="F:transferase activity"/>
    <property type="evidence" value="ECO:0007669"/>
    <property type="project" value="UniProtKB-UniRule"/>
</dbReference>
<dbReference type="CDD" id="cd02440">
    <property type="entry name" value="AdoMet_MTases"/>
    <property type="match status" value="1"/>
</dbReference>
<evidence type="ECO:0000256" key="4">
    <source>
        <dbReference type="PROSITE-ProRule" id="PRU00354"/>
    </source>
</evidence>
<dbReference type="SUPFAM" id="SSF53335">
    <property type="entry name" value="S-adenosyl-L-methionine-dependent methyltransferases"/>
    <property type="match status" value="1"/>
</dbReference>
<reference evidence="6" key="2">
    <citation type="submission" date="2020-09" db="EMBL/GenBank/DDBJ databases">
        <authorList>
            <person name="Sun Q."/>
            <person name="Zhou Y."/>
        </authorList>
    </citation>
    <scope>NUCLEOTIDE SEQUENCE</scope>
    <source>
        <strain evidence="6">CGMCC 1.15322</strain>
    </source>
</reference>
<evidence type="ECO:0000256" key="1">
    <source>
        <dbReference type="ARBA" id="ARBA00007867"/>
    </source>
</evidence>
<dbReference type="Proteomes" id="UP000620596">
    <property type="component" value="Unassembled WGS sequence"/>
</dbReference>
<dbReference type="EMBL" id="BMIG01000002">
    <property type="protein sequence ID" value="GGA90301.1"/>
    <property type="molecule type" value="Genomic_DNA"/>
</dbReference>
<dbReference type="InterPro" id="IPR029063">
    <property type="entry name" value="SAM-dependent_MTases_sf"/>
</dbReference>
<name>A0A916SA33_9BURK</name>
<dbReference type="PROSITE" id="PS51006">
    <property type="entry name" value="PABS_2"/>
    <property type="match status" value="1"/>
</dbReference>
<protein>
    <submittedName>
        <fullName evidence="6">Spermidine synthase</fullName>
    </submittedName>
</protein>
<comment type="caution">
    <text evidence="6">The sequence shown here is derived from an EMBL/GenBank/DDBJ whole genome shotgun (WGS) entry which is preliminary data.</text>
</comment>
<dbReference type="NCBIfam" id="NF037959">
    <property type="entry name" value="MFS_SpdSyn"/>
    <property type="match status" value="1"/>
</dbReference>